<dbReference type="STRING" id="1064592.G0V7C8"/>
<gene>
    <name evidence="3" type="primary">NCAS0A08180</name>
    <name evidence="3" type="ordered locus">NCAS_0A08180</name>
</gene>
<dbReference type="OrthoDB" id="4084551at2759"/>
<feature type="transmembrane region" description="Helical" evidence="1">
    <location>
        <begin position="300"/>
        <end position="322"/>
    </location>
</feature>
<evidence type="ECO:0000313" key="4">
    <source>
        <dbReference type="Proteomes" id="UP000001640"/>
    </source>
</evidence>
<dbReference type="Proteomes" id="UP000001640">
    <property type="component" value="Chromosome 1"/>
</dbReference>
<dbReference type="KEGG" id="ncs:NCAS_0A08180"/>
<dbReference type="GeneID" id="96900855"/>
<dbReference type="InParanoid" id="G0V7C8"/>
<dbReference type="AlphaFoldDB" id="G0V7C8"/>
<dbReference type="HOGENOM" id="CLU_041040_0_0_1"/>
<dbReference type="Pfam" id="PF14610">
    <property type="entry name" value="Psg1"/>
    <property type="match status" value="1"/>
</dbReference>
<accession>G0V7C8</accession>
<proteinExistence type="predicted"/>
<protein>
    <submittedName>
        <fullName evidence="3">Uncharacterized protein</fullName>
    </submittedName>
</protein>
<keyword evidence="1" id="KW-1133">Transmembrane helix</keyword>
<dbReference type="eggNOG" id="ENOG502QVDR">
    <property type="taxonomic scope" value="Eukaryota"/>
</dbReference>
<reference evidence="3 4" key="1">
    <citation type="journal article" date="2011" name="Proc. Natl. Acad. Sci. U.S.A.">
        <title>Evolutionary erosion of yeast sex chromosomes by mating-type switching accidents.</title>
        <authorList>
            <person name="Gordon J.L."/>
            <person name="Armisen D."/>
            <person name="Proux-Wera E."/>
            <person name="Oheigeartaigh S.S."/>
            <person name="Byrne K.P."/>
            <person name="Wolfe K.H."/>
        </authorList>
    </citation>
    <scope>NUCLEOTIDE SEQUENCE [LARGE SCALE GENOMIC DNA]</scope>
    <source>
        <strain evidence="4">ATCC 76901 / BCRC 22586 / CBS 4309 / NBRC 1992 / NRRL Y-12630</strain>
    </source>
</reference>
<evidence type="ECO:0000256" key="1">
    <source>
        <dbReference type="SAM" id="Phobius"/>
    </source>
</evidence>
<feature type="chain" id="PRO_5003410829" evidence="2">
    <location>
        <begin position="24"/>
        <end position="374"/>
    </location>
</feature>
<feature type="signal peptide" evidence="2">
    <location>
        <begin position="1"/>
        <end position="23"/>
    </location>
</feature>
<dbReference type="EMBL" id="HE576752">
    <property type="protein sequence ID" value="CCC67376.1"/>
    <property type="molecule type" value="Genomic_DNA"/>
</dbReference>
<dbReference type="InterPro" id="IPR028000">
    <property type="entry name" value="Pma1"/>
</dbReference>
<keyword evidence="1" id="KW-0472">Membrane</keyword>
<reference key="2">
    <citation type="submission" date="2011-08" db="EMBL/GenBank/DDBJ databases">
        <title>Genome sequence of Naumovozyma castellii.</title>
        <authorList>
            <person name="Gordon J.L."/>
            <person name="Armisen D."/>
            <person name="Proux-Wera E."/>
            <person name="OhEigeartaigh S.S."/>
            <person name="Byrne K.P."/>
            <person name="Wolfe K.H."/>
        </authorList>
    </citation>
    <scope>NUCLEOTIDE SEQUENCE</scope>
    <source>
        <strain>Type strain:CBS 4309</strain>
    </source>
</reference>
<organism evidence="3 4">
    <name type="scientific">Naumovozyma castellii</name>
    <name type="common">Yeast</name>
    <name type="synonym">Saccharomyces castellii</name>
    <dbReference type="NCBI Taxonomy" id="27288"/>
    <lineage>
        <taxon>Eukaryota</taxon>
        <taxon>Fungi</taxon>
        <taxon>Dikarya</taxon>
        <taxon>Ascomycota</taxon>
        <taxon>Saccharomycotina</taxon>
        <taxon>Saccharomycetes</taxon>
        <taxon>Saccharomycetales</taxon>
        <taxon>Saccharomycetaceae</taxon>
        <taxon>Naumovozyma</taxon>
    </lineage>
</organism>
<keyword evidence="2" id="KW-0732">Signal</keyword>
<evidence type="ECO:0000256" key="2">
    <source>
        <dbReference type="SAM" id="SignalP"/>
    </source>
</evidence>
<keyword evidence="1" id="KW-0812">Transmembrane</keyword>
<keyword evidence="4" id="KW-1185">Reference proteome</keyword>
<name>G0V7C8_NAUCA</name>
<dbReference type="RefSeq" id="XP_003673757.1">
    <property type="nucleotide sequence ID" value="XM_003673709.1"/>
</dbReference>
<evidence type="ECO:0000313" key="3">
    <source>
        <dbReference type="EMBL" id="CCC67376.1"/>
    </source>
</evidence>
<sequence length="374" mass="43537">MYSSTFSLIILLACALFTSVTSAQDGEEPQPWVRTVYSTVVEIITPTVIAGVTFSGKPLHETREPLDPWISLNKAGKPKTINPELKKGRVHNPSPEYSTFFQSAVVKETTLPNGEKFEDEEYVEEDKTYISLNPIIRCTPERFFNKMAGYNDDTSEPFCTPHENVKWVVGSTYFVTWYTRSFPDIIKVRIHLSFVKESMEEIGMYKRDDTDKQPPQLLFFSSEWIDNFNGIYPITVDEDWMMDKYERKIMVSIQPSDIKDEEFDPFDNGITLHLKVPTKIYKNTKQYWEKEEQGIRDDRWLRVAITVPIIILFVCLIVYVSITLGNRRINIAAVSNRVSAQKHRVLGKVKDIKRYKHFKNHPYSELPRKTDKQH</sequence>